<dbReference type="EMBL" id="BSXT01000743">
    <property type="protein sequence ID" value="GMF33508.1"/>
    <property type="molecule type" value="Genomic_DNA"/>
</dbReference>
<dbReference type="OrthoDB" id="102880at2759"/>
<proteinExistence type="predicted"/>
<protein>
    <submittedName>
        <fullName evidence="1">Unnamed protein product</fullName>
    </submittedName>
</protein>
<reference evidence="1" key="1">
    <citation type="submission" date="2023-04" db="EMBL/GenBank/DDBJ databases">
        <title>Phytophthora fragariaefolia NBRC 109709.</title>
        <authorList>
            <person name="Ichikawa N."/>
            <person name="Sato H."/>
            <person name="Tonouchi N."/>
        </authorList>
    </citation>
    <scope>NUCLEOTIDE SEQUENCE</scope>
    <source>
        <strain evidence="1">NBRC 109709</strain>
    </source>
</reference>
<evidence type="ECO:0000313" key="1">
    <source>
        <dbReference type="EMBL" id="GMF33508.1"/>
    </source>
</evidence>
<accession>A0A9W6X8C6</accession>
<name>A0A9W6X8C6_9STRA</name>
<comment type="caution">
    <text evidence="1">The sequence shown here is derived from an EMBL/GenBank/DDBJ whole genome shotgun (WGS) entry which is preliminary data.</text>
</comment>
<dbReference type="Proteomes" id="UP001165121">
    <property type="component" value="Unassembled WGS sequence"/>
</dbReference>
<dbReference type="AlphaFoldDB" id="A0A9W6X8C6"/>
<sequence length="186" mass="21746">MGLLFETTSVTPLACTVREAGDILWRYATNNDRASREKALNCVSLPQIIFIEDCDTYRERQHNTSHYVNDSTNNTPVRIETVSMYREYREVDRHLQLESIRWYLPSEGLDFEDKCWTVATPSPIDPGRFSVVQTHYQLQMTREGMLPAKRRDPLMQYIGNMTRSYLQYMQNAFLDCVDPFRLSSPS</sequence>
<keyword evidence="2" id="KW-1185">Reference proteome</keyword>
<evidence type="ECO:0000313" key="2">
    <source>
        <dbReference type="Proteomes" id="UP001165121"/>
    </source>
</evidence>
<organism evidence="1 2">
    <name type="scientific">Phytophthora fragariaefolia</name>
    <dbReference type="NCBI Taxonomy" id="1490495"/>
    <lineage>
        <taxon>Eukaryota</taxon>
        <taxon>Sar</taxon>
        <taxon>Stramenopiles</taxon>
        <taxon>Oomycota</taxon>
        <taxon>Peronosporomycetes</taxon>
        <taxon>Peronosporales</taxon>
        <taxon>Peronosporaceae</taxon>
        <taxon>Phytophthora</taxon>
    </lineage>
</organism>
<gene>
    <name evidence="1" type="ORF">Pfra01_000833600</name>
</gene>